<dbReference type="AlphaFoldDB" id="A0AAD3DCN6"/>
<feature type="compositionally biased region" description="Acidic residues" evidence="1">
    <location>
        <begin position="245"/>
        <end position="257"/>
    </location>
</feature>
<dbReference type="EMBL" id="BLLK01000074">
    <property type="protein sequence ID" value="GFH61537.1"/>
    <property type="molecule type" value="Genomic_DNA"/>
</dbReference>
<protein>
    <submittedName>
        <fullName evidence="2">Uncharacterized protein</fullName>
    </submittedName>
</protein>
<dbReference type="Proteomes" id="UP001054902">
    <property type="component" value="Unassembled WGS sequence"/>
</dbReference>
<feature type="region of interest" description="Disordered" evidence="1">
    <location>
        <begin position="1"/>
        <end position="48"/>
    </location>
</feature>
<organism evidence="2 3">
    <name type="scientific">Chaetoceros tenuissimus</name>
    <dbReference type="NCBI Taxonomy" id="426638"/>
    <lineage>
        <taxon>Eukaryota</taxon>
        <taxon>Sar</taxon>
        <taxon>Stramenopiles</taxon>
        <taxon>Ochrophyta</taxon>
        <taxon>Bacillariophyta</taxon>
        <taxon>Coscinodiscophyceae</taxon>
        <taxon>Chaetocerotophycidae</taxon>
        <taxon>Chaetocerotales</taxon>
        <taxon>Chaetocerotaceae</taxon>
        <taxon>Chaetoceros</taxon>
    </lineage>
</organism>
<gene>
    <name evidence="2" type="ORF">CTEN210_18013</name>
</gene>
<evidence type="ECO:0000313" key="3">
    <source>
        <dbReference type="Proteomes" id="UP001054902"/>
    </source>
</evidence>
<name>A0AAD3DCN6_9STRA</name>
<reference evidence="2 3" key="1">
    <citation type="journal article" date="2021" name="Sci. Rep.">
        <title>The genome of the diatom Chaetoceros tenuissimus carries an ancient integrated fragment of an extant virus.</title>
        <authorList>
            <person name="Hongo Y."/>
            <person name="Kimura K."/>
            <person name="Takaki Y."/>
            <person name="Yoshida Y."/>
            <person name="Baba S."/>
            <person name="Kobayashi G."/>
            <person name="Nagasaki K."/>
            <person name="Hano T."/>
            <person name="Tomaru Y."/>
        </authorList>
    </citation>
    <scope>NUCLEOTIDE SEQUENCE [LARGE SCALE GENOMIC DNA]</scope>
    <source>
        <strain evidence="2 3">NIES-3715</strain>
    </source>
</reference>
<feature type="region of interest" description="Disordered" evidence="1">
    <location>
        <begin position="192"/>
        <end position="267"/>
    </location>
</feature>
<feature type="compositionally biased region" description="Polar residues" evidence="1">
    <location>
        <begin position="145"/>
        <end position="162"/>
    </location>
</feature>
<feature type="compositionally biased region" description="Basic and acidic residues" evidence="1">
    <location>
        <begin position="231"/>
        <end position="241"/>
    </location>
</feature>
<accession>A0AAD3DCN6</accession>
<sequence length="756" mass="85665">MAKKRKSTSRKTTSSSAGTKARRVSVDAQAEGQARTRKQRAVKTSTQPQLDTISIPEYHINISVGTTLEKQFLDEHGNIRLYEGCITEIGENKKGEEIMRIEYSDGDNEHPTKDELEAQIEAGLIDIASIKNANDADADDEDSDPLSQSQAVDSPTCESTGCCSGAPRPNFVPDHILDSANGENAENDTMRAKHSTGAVNTASQDDDEVDLPHLLRYDSDDEDEDDYNEFPQRKTHGERAPSLDLSDEDYKPEEDPNEFSGDKSDEVMNEHSGEVGTLPLVQKSRAVIVRWITEALNLTPCTICNQPFMTKEMYFYYKHLNILHGRKIHRQGYMHPQCCTQICAVHGLSNYVCADHMNFLRNCVSVENATGELIPLHEDAELFNKLCKILQKNFYADADVVKFLPKVHYYDSKDKPNVESSDEPNVEPNVESRDEPNVESSDEPNVESSNKPNVEKWELEKILTTEEILHHNSEKCSTNNCKLPACTRYVNTVDETNIWYGCIDCQYKEFGGWPNKTDEFPVEFFAEEDLDTMKDQCSSNGSFEYPLNIPIKTSTGEFVNFESNECEGSVIPAYRNKLVVCGKPVLFEGVSIQKRNDRNDDVFFCDCGFGECWEILQKNTSSYYQDKDYLVAYCKECDSRPMICKKCHRQFGETTYPKQLEGKCQDNQKIIPNVKTIYSCDVKRGDIRSAVRELFRNEKSVLSDLLKNSTIFEIGITNHPENRIPLSMGLHSSKDKMFARFVDSFEYVHAVGIEFG</sequence>
<feature type="region of interest" description="Disordered" evidence="1">
    <location>
        <begin position="134"/>
        <end position="162"/>
    </location>
</feature>
<feature type="compositionally biased region" description="Low complexity" evidence="1">
    <location>
        <begin position="10"/>
        <end position="19"/>
    </location>
</feature>
<evidence type="ECO:0000256" key="1">
    <source>
        <dbReference type="SAM" id="MobiDB-lite"/>
    </source>
</evidence>
<evidence type="ECO:0000313" key="2">
    <source>
        <dbReference type="EMBL" id="GFH61537.1"/>
    </source>
</evidence>
<feature type="region of interest" description="Disordered" evidence="1">
    <location>
        <begin position="414"/>
        <end position="454"/>
    </location>
</feature>
<comment type="caution">
    <text evidence="2">The sequence shown here is derived from an EMBL/GenBank/DDBJ whole genome shotgun (WGS) entry which is preliminary data.</text>
</comment>
<keyword evidence="3" id="KW-1185">Reference proteome</keyword>
<proteinExistence type="predicted"/>
<feature type="compositionally biased region" description="Acidic residues" evidence="1">
    <location>
        <begin position="219"/>
        <end position="228"/>
    </location>
</feature>